<feature type="transmembrane region" description="Helical" evidence="6">
    <location>
        <begin position="162"/>
        <end position="181"/>
    </location>
</feature>
<evidence type="ECO:0000256" key="4">
    <source>
        <dbReference type="ARBA" id="ARBA00022989"/>
    </source>
</evidence>
<feature type="transmembrane region" description="Helical" evidence="6">
    <location>
        <begin position="88"/>
        <end position="116"/>
    </location>
</feature>
<proteinExistence type="inferred from homology"/>
<feature type="transmembrane region" description="Helical" evidence="6">
    <location>
        <begin position="128"/>
        <end position="150"/>
    </location>
</feature>
<feature type="transmembrane region" description="Helical" evidence="6">
    <location>
        <begin position="265"/>
        <end position="288"/>
    </location>
</feature>
<comment type="caution">
    <text evidence="7">The sequence shown here is derived from an EMBL/GenBank/DDBJ whole genome shotgun (WGS) entry which is preliminary data.</text>
</comment>
<feature type="transmembrane region" description="Helical" evidence="6">
    <location>
        <begin position="381"/>
        <end position="402"/>
    </location>
</feature>
<evidence type="ECO:0000256" key="2">
    <source>
        <dbReference type="ARBA" id="ARBA00010199"/>
    </source>
</evidence>
<name>A0A0K9NWU9_ZOSMR</name>
<dbReference type="Proteomes" id="UP000036987">
    <property type="component" value="Unassembled WGS sequence"/>
</dbReference>
<feature type="transmembrane region" description="Helical" evidence="6">
    <location>
        <begin position="7"/>
        <end position="25"/>
    </location>
</feature>
<dbReference type="Pfam" id="PF01554">
    <property type="entry name" value="MatE"/>
    <property type="match status" value="2"/>
</dbReference>
<dbReference type="PANTHER" id="PTHR11206">
    <property type="entry name" value="MULTIDRUG RESISTANCE PROTEIN"/>
    <property type="match status" value="1"/>
</dbReference>
<dbReference type="GO" id="GO:1990961">
    <property type="term" value="P:xenobiotic detoxification by transmembrane export across the plasma membrane"/>
    <property type="evidence" value="ECO:0007669"/>
    <property type="project" value="InterPro"/>
</dbReference>
<gene>
    <name evidence="7" type="ORF">ZOSMA_53G00350</name>
</gene>
<feature type="transmembrane region" description="Helical" evidence="6">
    <location>
        <begin position="308"/>
        <end position="327"/>
    </location>
</feature>
<dbReference type="InterPro" id="IPR002528">
    <property type="entry name" value="MATE_fam"/>
</dbReference>
<keyword evidence="8" id="KW-1185">Reference proteome</keyword>
<keyword evidence="5 6" id="KW-0472">Membrane</keyword>
<dbReference type="GO" id="GO:0022857">
    <property type="term" value="F:transmembrane transporter activity"/>
    <property type="evidence" value="ECO:0000318"/>
    <property type="project" value="GO_Central"/>
</dbReference>
<sequence length="448" mass="48746">MNKITELRSLLSVSFPVAMTALIFYSRSMISTLFLAKLGELPLAAGSLAIAFANITGYSVLSGLSLGMEPICSQSFGSNNPQLLSLTLHRCIVFLISSSLPISFLWTNMSTIFLFIGQDSEITDMAQTYLYFALPDLLAFSFIHPIRIYLRSQTITRPLTLAAIFSAAVHLLASFFFVVYFDLGVLGVAAAAALSNFAHLLFLVVYVADTWNWNWPIKHYFTGWGTLLKLAAPSCASVCLEWWWYEIMIVFCGLLPNPKPTVASMGLLIQTTAFLYVFPSSLAIGASIRVGNDLGANSPLHARTSAHVSIITSLVIGTISMLFATSVRTTWGAMFTEDEEIRRLTTTVLPILGLCEIGNCPQTVACGVLRGCARPADAANVNLTAFYFVGMPVAVGLTFYVGLGFSGLWIGLLAAQICCAGLMLYSVVTTDWTLQAERAQRLTCDVLF</sequence>
<organism evidence="7 8">
    <name type="scientific">Zostera marina</name>
    <name type="common">Eelgrass</name>
    <dbReference type="NCBI Taxonomy" id="29655"/>
    <lineage>
        <taxon>Eukaryota</taxon>
        <taxon>Viridiplantae</taxon>
        <taxon>Streptophyta</taxon>
        <taxon>Embryophyta</taxon>
        <taxon>Tracheophyta</taxon>
        <taxon>Spermatophyta</taxon>
        <taxon>Magnoliopsida</taxon>
        <taxon>Liliopsida</taxon>
        <taxon>Zosteraceae</taxon>
        <taxon>Zostera</taxon>
    </lineage>
</organism>
<dbReference type="AlphaFoldDB" id="A0A0K9NWU9"/>
<evidence type="ECO:0000313" key="7">
    <source>
        <dbReference type="EMBL" id="KMZ61251.1"/>
    </source>
</evidence>
<feature type="transmembrane region" description="Helical" evidence="6">
    <location>
        <begin position="347"/>
        <end position="369"/>
    </location>
</feature>
<dbReference type="STRING" id="29655.A0A0K9NWU9"/>
<feature type="transmembrane region" description="Helical" evidence="6">
    <location>
        <begin position="408"/>
        <end position="428"/>
    </location>
</feature>
<dbReference type="GO" id="GO:0015297">
    <property type="term" value="F:antiporter activity"/>
    <property type="evidence" value="ECO:0007669"/>
    <property type="project" value="InterPro"/>
</dbReference>
<evidence type="ECO:0000256" key="5">
    <source>
        <dbReference type="ARBA" id="ARBA00023136"/>
    </source>
</evidence>
<dbReference type="GO" id="GO:0016020">
    <property type="term" value="C:membrane"/>
    <property type="evidence" value="ECO:0000318"/>
    <property type="project" value="GO_Central"/>
</dbReference>
<feature type="transmembrane region" description="Helical" evidence="6">
    <location>
        <begin position="45"/>
        <end position="67"/>
    </location>
</feature>
<dbReference type="EMBL" id="LFYR01001508">
    <property type="protein sequence ID" value="KMZ61251.1"/>
    <property type="molecule type" value="Genomic_DNA"/>
</dbReference>
<evidence type="ECO:0000256" key="6">
    <source>
        <dbReference type="RuleBase" id="RU004914"/>
    </source>
</evidence>
<dbReference type="OMA" id="MWDFIRE"/>
<dbReference type="NCBIfam" id="TIGR00797">
    <property type="entry name" value="matE"/>
    <property type="match status" value="1"/>
</dbReference>
<comment type="similarity">
    <text evidence="2 6">Belongs to the multi antimicrobial extrusion (MATE) (TC 2.A.66.1) family.</text>
</comment>
<evidence type="ECO:0000313" key="8">
    <source>
        <dbReference type="Proteomes" id="UP000036987"/>
    </source>
</evidence>
<feature type="transmembrane region" description="Helical" evidence="6">
    <location>
        <begin position="187"/>
        <end position="208"/>
    </location>
</feature>
<dbReference type="GO" id="GO:0042910">
    <property type="term" value="F:xenobiotic transmembrane transporter activity"/>
    <property type="evidence" value="ECO:0007669"/>
    <property type="project" value="InterPro"/>
</dbReference>
<evidence type="ECO:0000256" key="3">
    <source>
        <dbReference type="ARBA" id="ARBA00022692"/>
    </source>
</evidence>
<reference evidence="8" key="1">
    <citation type="journal article" date="2016" name="Nature">
        <title>The genome of the seagrass Zostera marina reveals angiosperm adaptation to the sea.</title>
        <authorList>
            <person name="Olsen J.L."/>
            <person name="Rouze P."/>
            <person name="Verhelst B."/>
            <person name="Lin Y.-C."/>
            <person name="Bayer T."/>
            <person name="Collen J."/>
            <person name="Dattolo E."/>
            <person name="De Paoli E."/>
            <person name="Dittami S."/>
            <person name="Maumus F."/>
            <person name="Michel G."/>
            <person name="Kersting A."/>
            <person name="Lauritano C."/>
            <person name="Lohaus R."/>
            <person name="Toepel M."/>
            <person name="Tonon T."/>
            <person name="Vanneste K."/>
            <person name="Amirebrahimi M."/>
            <person name="Brakel J."/>
            <person name="Bostroem C."/>
            <person name="Chovatia M."/>
            <person name="Grimwood J."/>
            <person name="Jenkins J.W."/>
            <person name="Jueterbock A."/>
            <person name="Mraz A."/>
            <person name="Stam W.T."/>
            <person name="Tice H."/>
            <person name="Bornberg-Bauer E."/>
            <person name="Green P.J."/>
            <person name="Pearson G.A."/>
            <person name="Procaccini G."/>
            <person name="Duarte C.M."/>
            <person name="Schmutz J."/>
            <person name="Reusch T.B.H."/>
            <person name="Van de Peer Y."/>
        </authorList>
    </citation>
    <scope>NUCLEOTIDE SEQUENCE [LARGE SCALE GENOMIC DNA]</scope>
    <source>
        <strain evidence="8">cv. Finnish</strain>
    </source>
</reference>
<keyword evidence="4 6" id="KW-1133">Transmembrane helix</keyword>
<comment type="subcellular location">
    <subcellularLocation>
        <location evidence="1">Membrane</location>
        <topology evidence="1">Multi-pass membrane protein</topology>
    </subcellularLocation>
</comment>
<dbReference type="OrthoDB" id="2126698at2759"/>
<evidence type="ECO:0000256" key="1">
    <source>
        <dbReference type="ARBA" id="ARBA00004141"/>
    </source>
</evidence>
<keyword evidence="3 6" id="KW-0812">Transmembrane</keyword>
<dbReference type="InterPro" id="IPR045069">
    <property type="entry name" value="MATE_euk"/>
</dbReference>
<dbReference type="CDD" id="cd13132">
    <property type="entry name" value="MATE_eukaryotic"/>
    <property type="match status" value="1"/>
</dbReference>
<feature type="transmembrane region" description="Helical" evidence="6">
    <location>
        <begin position="220"/>
        <end position="245"/>
    </location>
</feature>
<accession>A0A0K9NWU9</accession>
<protein>
    <recommendedName>
        <fullName evidence="6">Protein DETOXIFICATION</fullName>
    </recommendedName>
    <alternativeName>
        <fullName evidence="6">Multidrug and toxic compound extrusion protein</fullName>
    </alternativeName>
</protein>